<keyword evidence="2" id="KW-1185">Reference proteome</keyword>
<dbReference type="Proteomes" id="UP000216885">
    <property type="component" value="Unassembled WGS sequence"/>
</dbReference>
<organism evidence="1 2">
    <name type="scientific">Bordetella genomosp. 4</name>
    <dbReference type="NCBI Taxonomy" id="463044"/>
    <lineage>
        <taxon>Bacteria</taxon>
        <taxon>Pseudomonadati</taxon>
        <taxon>Pseudomonadota</taxon>
        <taxon>Betaproteobacteria</taxon>
        <taxon>Burkholderiales</taxon>
        <taxon>Alcaligenaceae</taxon>
        <taxon>Bordetella</taxon>
    </lineage>
</organism>
<name>A0A261TTH9_9BORD</name>
<protein>
    <submittedName>
        <fullName evidence="1">Uncharacterized protein</fullName>
    </submittedName>
</protein>
<comment type="caution">
    <text evidence="1">The sequence shown here is derived from an EMBL/GenBank/DDBJ whole genome shotgun (WGS) entry which is preliminary data.</text>
</comment>
<dbReference type="RefSeq" id="WP_094838945.1">
    <property type="nucleotide sequence ID" value="NZ_NEVQ01000021.1"/>
</dbReference>
<accession>A0A261TTH9</accession>
<sequence>MARKPEAPDPDEVALIQWCTEVEELFVAAGASREESQQHIEDEAEWFTDMFYGGLTPAEAAKAALNQ</sequence>
<gene>
    <name evidence="1" type="ORF">CAL20_20605</name>
</gene>
<dbReference type="EMBL" id="NEVQ01000021">
    <property type="protein sequence ID" value="OZI52482.1"/>
    <property type="molecule type" value="Genomic_DNA"/>
</dbReference>
<proteinExistence type="predicted"/>
<evidence type="ECO:0000313" key="1">
    <source>
        <dbReference type="EMBL" id="OZI52482.1"/>
    </source>
</evidence>
<dbReference type="AlphaFoldDB" id="A0A261TTH9"/>
<evidence type="ECO:0000313" key="2">
    <source>
        <dbReference type="Proteomes" id="UP000216885"/>
    </source>
</evidence>
<reference evidence="1 2" key="1">
    <citation type="submission" date="2017-05" db="EMBL/GenBank/DDBJ databases">
        <title>Complete and WGS of Bordetella genogroups.</title>
        <authorList>
            <person name="Spilker T."/>
            <person name="LiPuma J."/>
        </authorList>
    </citation>
    <scope>NUCLEOTIDE SEQUENCE [LARGE SCALE GENOMIC DNA]</scope>
    <source>
        <strain evidence="1 2">AU9919</strain>
    </source>
</reference>